<feature type="domain" description="ATP-grasp" evidence="2">
    <location>
        <begin position="71"/>
        <end position="340"/>
    </location>
</feature>
<dbReference type="EMBL" id="HBJA01066724">
    <property type="protein sequence ID" value="CAE0812336.1"/>
    <property type="molecule type" value="Transcribed_RNA"/>
</dbReference>
<protein>
    <recommendedName>
        <fullName evidence="2">ATP-grasp domain-containing protein</fullName>
    </recommendedName>
</protein>
<accession>A0A7S4FSU2</accession>
<evidence type="ECO:0000259" key="2">
    <source>
        <dbReference type="PROSITE" id="PS50975"/>
    </source>
</evidence>
<dbReference type="PROSITE" id="PS50975">
    <property type="entry name" value="ATP_GRASP"/>
    <property type="match status" value="1"/>
</dbReference>
<dbReference type="GO" id="GO:0018169">
    <property type="term" value="F:ribosomal S6-glutamic acid ligase activity"/>
    <property type="evidence" value="ECO:0007669"/>
    <property type="project" value="TreeGrafter"/>
</dbReference>
<reference evidence="3" key="1">
    <citation type="submission" date="2021-01" db="EMBL/GenBank/DDBJ databases">
        <authorList>
            <person name="Corre E."/>
            <person name="Pelletier E."/>
            <person name="Niang G."/>
            <person name="Scheremetjew M."/>
            <person name="Finn R."/>
            <person name="Kale V."/>
            <person name="Holt S."/>
            <person name="Cochrane G."/>
            <person name="Meng A."/>
            <person name="Brown T."/>
            <person name="Cohen L."/>
        </authorList>
    </citation>
    <scope>NUCLEOTIDE SEQUENCE</scope>
    <source>
        <strain evidence="3">CCMP1594</strain>
    </source>
</reference>
<dbReference type="InterPro" id="IPR013815">
    <property type="entry name" value="ATP_grasp_subdomain_1"/>
</dbReference>
<keyword evidence="1" id="KW-0547">Nucleotide-binding</keyword>
<dbReference type="GO" id="GO:0046872">
    <property type="term" value="F:metal ion binding"/>
    <property type="evidence" value="ECO:0007669"/>
    <property type="project" value="InterPro"/>
</dbReference>
<evidence type="ECO:0000313" key="3">
    <source>
        <dbReference type="EMBL" id="CAE0812336.1"/>
    </source>
</evidence>
<dbReference type="InterPro" id="IPR011761">
    <property type="entry name" value="ATP-grasp"/>
</dbReference>
<dbReference type="GO" id="GO:0005737">
    <property type="term" value="C:cytoplasm"/>
    <property type="evidence" value="ECO:0007669"/>
    <property type="project" value="TreeGrafter"/>
</dbReference>
<sequence length="358" mass="40419">MADGDQIPPMFDMAKEASEALGYHFHLPDQENHRIARVSHGQKSVLLEYDRCYPINNCSSVAIVDDKSLTSKVLSSINVKTPRGSDFYVQQGFSEQLSHNFWKVKGYLLKQPAHALEHAAKLGYPVFVKPNDGTFGNLAQTVASPIELTEALRGIAQQYPTARIEEVVQGYEHRIYVLNGRVVFSYRKRPLTVTGDGRQTFHALLEALHHERSHIIGIANVSEKFINQQLAEQGLTRRSVLPKGATIALSPNANPNEGTYIDDFRREVPPACSRWATRIAEALNLNACGIDMFAPGTLNDHPNTFTVIEVNGNPLLTTIEKLGYRQLAVEIWQEVLQTYFQDRLTKTRPLRRQRRICW</sequence>
<dbReference type="PANTHER" id="PTHR21621">
    <property type="entry name" value="RIBOSOMAL PROTEIN S6 MODIFICATION PROTEIN"/>
    <property type="match status" value="1"/>
</dbReference>
<evidence type="ECO:0000256" key="1">
    <source>
        <dbReference type="PROSITE-ProRule" id="PRU00409"/>
    </source>
</evidence>
<dbReference type="PANTHER" id="PTHR21621:SF0">
    <property type="entry name" value="BETA-CITRYLGLUTAMATE SYNTHASE B-RELATED"/>
    <property type="match status" value="1"/>
</dbReference>
<name>A0A7S4FSU2_9EUGL</name>
<dbReference type="Gene3D" id="3.30.470.20">
    <property type="entry name" value="ATP-grasp fold, B domain"/>
    <property type="match status" value="1"/>
</dbReference>
<dbReference type="SUPFAM" id="SSF56059">
    <property type="entry name" value="Glutathione synthetase ATP-binding domain-like"/>
    <property type="match status" value="1"/>
</dbReference>
<proteinExistence type="predicted"/>
<organism evidence="3">
    <name type="scientific">Eutreptiella gymnastica</name>
    <dbReference type="NCBI Taxonomy" id="73025"/>
    <lineage>
        <taxon>Eukaryota</taxon>
        <taxon>Discoba</taxon>
        <taxon>Euglenozoa</taxon>
        <taxon>Euglenida</taxon>
        <taxon>Spirocuta</taxon>
        <taxon>Euglenophyceae</taxon>
        <taxon>Eutreptiales</taxon>
        <taxon>Eutreptiaceae</taxon>
        <taxon>Eutreptiella</taxon>
    </lineage>
</organism>
<keyword evidence="1" id="KW-0067">ATP-binding</keyword>
<gene>
    <name evidence="3" type="ORF">EGYM00163_LOCUS23486</name>
</gene>
<dbReference type="GO" id="GO:0005524">
    <property type="term" value="F:ATP binding"/>
    <property type="evidence" value="ECO:0007669"/>
    <property type="project" value="UniProtKB-UniRule"/>
</dbReference>
<dbReference type="Gene3D" id="3.30.1490.20">
    <property type="entry name" value="ATP-grasp fold, A domain"/>
    <property type="match status" value="1"/>
</dbReference>
<dbReference type="AlphaFoldDB" id="A0A7S4FSU2"/>